<dbReference type="KEGG" id="noj:EJ995_00725"/>
<reference evidence="2 3" key="1">
    <citation type="submission" date="2018-12" db="EMBL/GenBank/DDBJ databases">
        <title>Complete genome of Nonlabens sp. MJ115.</title>
        <authorList>
            <person name="Choi H.S."/>
            <person name="Jung J."/>
        </authorList>
    </citation>
    <scope>NUCLEOTIDE SEQUENCE [LARGE SCALE GENOMIC DNA]</scope>
    <source>
        <strain evidence="2 3">MJ115</strain>
    </source>
</reference>
<evidence type="ECO:0000313" key="2">
    <source>
        <dbReference type="EMBL" id="AZQ42830.1"/>
    </source>
</evidence>
<feature type="signal peptide" evidence="1">
    <location>
        <begin position="1"/>
        <end position="24"/>
    </location>
</feature>
<evidence type="ECO:0008006" key="4">
    <source>
        <dbReference type="Google" id="ProtNLM"/>
    </source>
</evidence>
<dbReference type="PROSITE" id="PS51257">
    <property type="entry name" value="PROKAR_LIPOPROTEIN"/>
    <property type="match status" value="1"/>
</dbReference>
<proteinExistence type="predicted"/>
<name>A0A3S9MUL6_9FLAO</name>
<feature type="chain" id="PRO_5019414418" description="TonB C-terminal domain-containing protein" evidence="1">
    <location>
        <begin position="25"/>
        <end position="166"/>
    </location>
</feature>
<dbReference type="EMBL" id="CP034549">
    <property type="protein sequence ID" value="AZQ42830.1"/>
    <property type="molecule type" value="Genomic_DNA"/>
</dbReference>
<accession>A0A3S9MUL6</accession>
<sequence>MSKRYVNIILFCLALLVASCKTDADKNLEAQRMAQERFERVDMSEVDIYPRFDNCDELDQNKECFYEAMQELISNRLLNNQLQQTISSRDSIVALLEVNAQGQLSYKGLVDSAYHVNKVSMDSLLNIALADLPSIDSALKQGIPVATSYQLPIIIVPQEIKKSADQ</sequence>
<dbReference type="Proteomes" id="UP000279600">
    <property type="component" value="Chromosome"/>
</dbReference>
<protein>
    <recommendedName>
        <fullName evidence="4">TonB C-terminal domain-containing protein</fullName>
    </recommendedName>
</protein>
<gene>
    <name evidence="2" type="ORF">EJ995_00725</name>
</gene>
<keyword evidence="3" id="KW-1185">Reference proteome</keyword>
<dbReference type="AlphaFoldDB" id="A0A3S9MUL6"/>
<dbReference type="RefSeq" id="WP_126444646.1">
    <property type="nucleotide sequence ID" value="NZ_CP034549.1"/>
</dbReference>
<evidence type="ECO:0000313" key="3">
    <source>
        <dbReference type="Proteomes" id="UP000279600"/>
    </source>
</evidence>
<keyword evidence="1" id="KW-0732">Signal</keyword>
<evidence type="ECO:0000256" key="1">
    <source>
        <dbReference type="SAM" id="SignalP"/>
    </source>
</evidence>
<dbReference type="OrthoDB" id="1191002at2"/>
<organism evidence="2 3">
    <name type="scientific">Nonlabens ponticola</name>
    <dbReference type="NCBI Taxonomy" id="2496866"/>
    <lineage>
        <taxon>Bacteria</taxon>
        <taxon>Pseudomonadati</taxon>
        <taxon>Bacteroidota</taxon>
        <taxon>Flavobacteriia</taxon>
        <taxon>Flavobacteriales</taxon>
        <taxon>Flavobacteriaceae</taxon>
        <taxon>Nonlabens</taxon>
    </lineage>
</organism>